<evidence type="ECO:0000256" key="1">
    <source>
        <dbReference type="SAM" id="Phobius"/>
    </source>
</evidence>
<protein>
    <submittedName>
        <fullName evidence="2">Uncharacterized protein</fullName>
    </submittedName>
</protein>
<dbReference type="EMBL" id="DF837554">
    <property type="protein sequence ID" value="GAN11919.1"/>
    <property type="molecule type" value="Genomic_DNA"/>
</dbReference>
<accession>A0A0C9MX12</accession>
<proteinExistence type="predicted"/>
<sequence length="108" mass="11415">DFSSLLDSTSGSLMWYCAHLLQLSIVIGVQVLSTAAIHLLSWYCIILALAVNAAADAHLLSYCCFLLKSSCYLPAVAAAVLAAAAGVIICNVWFVLCCVDVPIAEAQH</sequence>
<feature type="non-terminal residue" evidence="2">
    <location>
        <position position="1"/>
    </location>
</feature>
<reference evidence="2" key="1">
    <citation type="submission" date="2014-09" db="EMBL/GenBank/DDBJ databases">
        <title>Draft genome sequence of an oleaginous Mucoromycotina fungus Mucor ambiguus NBRC6742.</title>
        <authorList>
            <person name="Takeda I."/>
            <person name="Yamane N."/>
            <person name="Morita T."/>
            <person name="Tamano K."/>
            <person name="Machida M."/>
            <person name="Baker S."/>
            <person name="Koike H."/>
        </authorList>
    </citation>
    <scope>NUCLEOTIDE SEQUENCE</scope>
    <source>
        <strain evidence="2">NBRC 6742</strain>
    </source>
</reference>
<keyword evidence="1" id="KW-0472">Membrane</keyword>
<keyword evidence="3" id="KW-1185">Reference proteome</keyword>
<organism evidence="2">
    <name type="scientific">Mucor ambiguus</name>
    <dbReference type="NCBI Taxonomy" id="91626"/>
    <lineage>
        <taxon>Eukaryota</taxon>
        <taxon>Fungi</taxon>
        <taxon>Fungi incertae sedis</taxon>
        <taxon>Mucoromycota</taxon>
        <taxon>Mucoromycotina</taxon>
        <taxon>Mucoromycetes</taxon>
        <taxon>Mucorales</taxon>
        <taxon>Mucorineae</taxon>
        <taxon>Mucoraceae</taxon>
        <taxon>Mucor</taxon>
    </lineage>
</organism>
<feature type="transmembrane region" description="Helical" evidence="1">
    <location>
        <begin position="39"/>
        <end position="60"/>
    </location>
</feature>
<dbReference type="AlphaFoldDB" id="A0A0C9MX12"/>
<dbReference type="Proteomes" id="UP000053815">
    <property type="component" value="Unassembled WGS sequence"/>
</dbReference>
<evidence type="ECO:0000313" key="2">
    <source>
        <dbReference type="EMBL" id="GAN11919.1"/>
    </source>
</evidence>
<gene>
    <name evidence="2" type="ORF">MAM1_1265c11545</name>
</gene>
<feature type="transmembrane region" description="Helical" evidence="1">
    <location>
        <begin position="12"/>
        <end position="33"/>
    </location>
</feature>
<name>A0A0C9MX12_9FUNG</name>
<feature type="transmembrane region" description="Helical" evidence="1">
    <location>
        <begin position="72"/>
        <end position="96"/>
    </location>
</feature>
<evidence type="ECO:0000313" key="3">
    <source>
        <dbReference type="Proteomes" id="UP000053815"/>
    </source>
</evidence>
<keyword evidence="1" id="KW-1133">Transmembrane helix</keyword>
<keyword evidence="1" id="KW-0812">Transmembrane</keyword>